<keyword evidence="1" id="KW-0853">WD repeat</keyword>
<dbReference type="AlphaFoldDB" id="A0A5P1FC24"/>
<dbReference type="Gene3D" id="2.130.10.10">
    <property type="entry name" value="YVTN repeat-like/Quinoprotein amine dehydrogenase"/>
    <property type="match status" value="1"/>
</dbReference>
<dbReference type="Proteomes" id="UP000243459">
    <property type="component" value="Chromosome 3"/>
</dbReference>
<evidence type="ECO:0000256" key="2">
    <source>
        <dbReference type="ARBA" id="ARBA00022737"/>
    </source>
</evidence>
<dbReference type="InterPro" id="IPR015943">
    <property type="entry name" value="WD40/YVTN_repeat-like_dom_sf"/>
</dbReference>
<evidence type="ECO:0000313" key="3">
    <source>
        <dbReference type="EMBL" id="ONK75928.1"/>
    </source>
</evidence>
<dbReference type="InterPro" id="IPR036895">
    <property type="entry name" value="Uracil-DNA_glycosylase-like_sf"/>
</dbReference>
<keyword evidence="4" id="KW-1185">Reference proteome</keyword>
<protein>
    <submittedName>
        <fullName evidence="3">Uncharacterized protein</fullName>
    </submittedName>
</protein>
<dbReference type="SUPFAM" id="SSF52141">
    <property type="entry name" value="Uracil-DNA glycosylase-like"/>
    <property type="match status" value="1"/>
</dbReference>
<dbReference type="Gramene" id="ONK75928">
    <property type="protein sequence ID" value="ONK75928"/>
    <property type="gene ID" value="A4U43_C03F22050"/>
</dbReference>
<accession>A0A5P1FC24</accession>
<reference evidence="4" key="1">
    <citation type="journal article" date="2017" name="Nat. Commun.">
        <title>The asparagus genome sheds light on the origin and evolution of a young Y chromosome.</title>
        <authorList>
            <person name="Harkess A."/>
            <person name="Zhou J."/>
            <person name="Xu C."/>
            <person name="Bowers J.E."/>
            <person name="Van der Hulst R."/>
            <person name="Ayyampalayam S."/>
            <person name="Mercati F."/>
            <person name="Riccardi P."/>
            <person name="McKain M.R."/>
            <person name="Kakrana A."/>
            <person name="Tang H."/>
            <person name="Ray J."/>
            <person name="Groenendijk J."/>
            <person name="Arikit S."/>
            <person name="Mathioni S.M."/>
            <person name="Nakano M."/>
            <person name="Shan H."/>
            <person name="Telgmann-Rauber A."/>
            <person name="Kanno A."/>
            <person name="Yue Z."/>
            <person name="Chen H."/>
            <person name="Li W."/>
            <person name="Chen Y."/>
            <person name="Xu X."/>
            <person name="Zhang Y."/>
            <person name="Luo S."/>
            <person name="Chen H."/>
            <person name="Gao J."/>
            <person name="Mao Z."/>
            <person name="Pires J.C."/>
            <person name="Luo M."/>
            <person name="Kudrna D."/>
            <person name="Wing R.A."/>
            <person name="Meyers B.C."/>
            <person name="Yi K."/>
            <person name="Kong H."/>
            <person name="Lavrijsen P."/>
            <person name="Sunseri F."/>
            <person name="Falavigna A."/>
            <person name="Ye Y."/>
            <person name="Leebens-Mack J.H."/>
            <person name="Chen G."/>
        </authorList>
    </citation>
    <scope>NUCLEOTIDE SEQUENCE [LARGE SCALE GENOMIC DNA]</scope>
    <source>
        <strain evidence="4">cv. DH0086</strain>
    </source>
</reference>
<dbReference type="InterPro" id="IPR050459">
    <property type="entry name" value="WD_repeat_RBAP46/RBAP48/MSI1"/>
</dbReference>
<proteinExistence type="predicted"/>
<name>A0A5P1FC24_ASPOF</name>
<sequence>MFCWKRLQRGCWLDLGRLLVGDQAEDGELGGLEAHMAAVEDVSWHLENEKIFTSVGDVHILMIWNLRTSKPQHSIQAHEDEDPYHRLGQAMGLAFSVPEVSRFHQA</sequence>
<dbReference type="PANTHER" id="PTHR22850">
    <property type="entry name" value="WD40 REPEAT FAMILY"/>
    <property type="match status" value="1"/>
</dbReference>
<keyword evidence="2" id="KW-0677">Repeat</keyword>
<evidence type="ECO:0000256" key="1">
    <source>
        <dbReference type="ARBA" id="ARBA00022574"/>
    </source>
</evidence>
<dbReference type="EMBL" id="CM007383">
    <property type="protein sequence ID" value="ONK75928.1"/>
    <property type="molecule type" value="Genomic_DNA"/>
</dbReference>
<dbReference type="SUPFAM" id="SSF50978">
    <property type="entry name" value="WD40 repeat-like"/>
    <property type="match status" value="1"/>
</dbReference>
<organism evidence="3 4">
    <name type="scientific">Asparagus officinalis</name>
    <name type="common">Garden asparagus</name>
    <dbReference type="NCBI Taxonomy" id="4686"/>
    <lineage>
        <taxon>Eukaryota</taxon>
        <taxon>Viridiplantae</taxon>
        <taxon>Streptophyta</taxon>
        <taxon>Embryophyta</taxon>
        <taxon>Tracheophyta</taxon>
        <taxon>Spermatophyta</taxon>
        <taxon>Magnoliopsida</taxon>
        <taxon>Liliopsida</taxon>
        <taxon>Asparagales</taxon>
        <taxon>Asparagaceae</taxon>
        <taxon>Asparagoideae</taxon>
        <taxon>Asparagus</taxon>
    </lineage>
</organism>
<evidence type="ECO:0000313" key="4">
    <source>
        <dbReference type="Proteomes" id="UP000243459"/>
    </source>
</evidence>
<gene>
    <name evidence="3" type="ORF">A4U43_C03F22050</name>
</gene>
<dbReference type="InterPro" id="IPR036322">
    <property type="entry name" value="WD40_repeat_dom_sf"/>
</dbReference>